<sequence length="260" mass="28464">MFNPKKLLLLALIPLLLTASSCQEQLPEPEKKPELLIYCGFTMGKAVREIANRFEQQENCQIKMIQGGSGNLYRSILVNRAGDLYLPGSESYIEKARSSNLVTDAVVVGSNRAALVVAKGNPLGISADINNLLSAHYRTVLGSPDSSSIGKETERILSASGIYHQAIDRTLYLTSDSKGLSEAIRSDKADLALNWLATVRWPENLYSVDAIELDPEIAPEHRLLLGLLQYSRHSELARSFMAFAASDEGHAVFADFGLGR</sequence>
<keyword evidence="3" id="KW-1185">Reference proteome</keyword>
<name>A0A1M6GNG7_MALRU</name>
<dbReference type="InterPro" id="IPR050682">
    <property type="entry name" value="ModA/WtpA"/>
</dbReference>
<dbReference type="GO" id="GO:0015689">
    <property type="term" value="P:molybdate ion transport"/>
    <property type="evidence" value="ECO:0007669"/>
    <property type="project" value="TreeGrafter"/>
</dbReference>
<feature type="signal peptide" evidence="1">
    <location>
        <begin position="1"/>
        <end position="24"/>
    </location>
</feature>
<dbReference type="PROSITE" id="PS51257">
    <property type="entry name" value="PROKAR_LIPOPROTEIN"/>
    <property type="match status" value="1"/>
</dbReference>
<dbReference type="EMBL" id="FQZT01000004">
    <property type="protein sequence ID" value="SHJ11505.1"/>
    <property type="molecule type" value="Genomic_DNA"/>
</dbReference>
<dbReference type="Proteomes" id="UP000184171">
    <property type="component" value="Unassembled WGS sequence"/>
</dbReference>
<proteinExistence type="predicted"/>
<dbReference type="Gene3D" id="3.40.190.10">
    <property type="entry name" value="Periplasmic binding protein-like II"/>
    <property type="match status" value="2"/>
</dbReference>
<dbReference type="PANTHER" id="PTHR30632">
    <property type="entry name" value="MOLYBDATE-BINDING PERIPLASMIC PROTEIN"/>
    <property type="match status" value="1"/>
</dbReference>
<dbReference type="RefSeq" id="WP_072907635.1">
    <property type="nucleotide sequence ID" value="NZ_FQZT01000004.1"/>
</dbReference>
<dbReference type="STRING" id="1122189.SAMN02745165_01612"/>
<dbReference type="PANTHER" id="PTHR30632:SF0">
    <property type="entry name" value="SULFATE-BINDING PROTEIN"/>
    <property type="match status" value="1"/>
</dbReference>
<feature type="chain" id="PRO_5012093314" evidence="1">
    <location>
        <begin position="25"/>
        <end position="260"/>
    </location>
</feature>
<gene>
    <name evidence="2" type="ORF">SAMN02745165_01612</name>
</gene>
<organism evidence="2 3">
    <name type="scientific">Malonomonas rubra DSM 5091</name>
    <dbReference type="NCBI Taxonomy" id="1122189"/>
    <lineage>
        <taxon>Bacteria</taxon>
        <taxon>Pseudomonadati</taxon>
        <taxon>Thermodesulfobacteriota</taxon>
        <taxon>Desulfuromonadia</taxon>
        <taxon>Desulfuromonadales</taxon>
        <taxon>Geopsychrobacteraceae</taxon>
        <taxon>Malonomonas</taxon>
    </lineage>
</organism>
<dbReference type="Pfam" id="PF13531">
    <property type="entry name" value="SBP_bac_11"/>
    <property type="match status" value="1"/>
</dbReference>
<protein>
    <submittedName>
        <fullName evidence="2">Molybdate transport system substrate-binding protein</fullName>
    </submittedName>
</protein>
<reference evidence="2 3" key="1">
    <citation type="submission" date="2016-11" db="EMBL/GenBank/DDBJ databases">
        <authorList>
            <person name="Jaros S."/>
            <person name="Januszkiewicz K."/>
            <person name="Wedrychowicz H."/>
        </authorList>
    </citation>
    <scope>NUCLEOTIDE SEQUENCE [LARGE SCALE GENOMIC DNA]</scope>
    <source>
        <strain evidence="2 3">DSM 5091</strain>
    </source>
</reference>
<evidence type="ECO:0000313" key="3">
    <source>
        <dbReference type="Proteomes" id="UP000184171"/>
    </source>
</evidence>
<keyword evidence="1" id="KW-0732">Signal</keyword>
<dbReference type="AlphaFoldDB" id="A0A1M6GNG7"/>
<dbReference type="SUPFAM" id="SSF53850">
    <property type="entry name" value="Periplasmic binding protein-like II"/>
    <property type="match status" value="1"/>
</dbReference>
<dbReference type="OrthoDB" id="9786399at2"/>
<evidence type="ECO:0000313" key="2">
    <source>
        <dbReference type="EMBL" id="SHJ11505.1"/>
    </source>
</evidence>
<accession>A0A1M6GNG7</accession>
<dbReference type="GO" id="GO:0030973">
    <property type="term" value="F:molybdate ion binding"/>
    <property type="evidence" value="ECO:0007669"/>
    <property type="project" value="TreeGrafter"/>
</dbReference>
<evidence type="ECO:0000256" key="1">
    <source>
        <dbReference type="SAM" id="SignalP"/>
    </source>
</evidence>